<keyword evidence="2" id="KW-0560">Oxidoreductase</keyword>
<dbReference type="InterPro" id="IPR023753">
    <property type="entry name" value="FAD/NAD-binding_dom"/>
</dbReference>
<dbReference type="InterPro" id="IPR036188">
    <property type="entry name" value="FAD/NAD-bd_sf"/>
</dbReference>
<dbReference type="PANTHER" id="PTHR48105">
    <property type="entry name" value="THIOREDOXIN REDUCTASE 1-RELATED-RELATED"/>
    <property type="match status" value="1"/>
</dbReference>
<evidence type="ECO:0000256" key="1">
    <source>
        <dbReference type="ARBA" id="ARBA00022630"/>
    </source>
</evidence>
<accession>A0ABW7GDZ6</accession>
<gene>
    <name evidence="4" type="ORF">ACG04Q_01250</name>
</gene>
<protein>
    <submittedName>
        <fullName evidence="4">NAD(P)/FAD-dependent oxidoreductase</fullName>
    </submittedName>
</protein>
<reference evidence="4 5" key="1">
    <citation type="submission" date="2024-08" db="EMBL/GenBank/DDBJ databases">
        <authorList>
            <person name="Lu H."/>
        </authorList>
    </citation>
    <scope>NUCLEOTIDE SEQUENCE [LARGE SCALE GENOMIC DNA]</scope>
    <source>
        <strain evidence="4 5">DXS20W</strain>
    </source>
</reference>
<dbReference type="RefSeq" id="WP_394508989.1">
    <property type="nucleotide sequence ID" value="NZ_JBIGHX010000001.1"/>
</dbReference>
<evidence type="ECO:0000313" key="5">
    <source>
        <dbReference type="Proteomes" id="UP001606302"/>
    </source>
</evidence>
<evidence type="ECO:0000313" key="4">
    <source>
        <dbReference type="EMBL" id="MFG6460176.1"/>
    </source>
</evidence>
<dbReference type="Gene3D" id="3.50.50.60">
    <property type="entry name" value="FAD/NAD(P)-binding domain"/>
    <property type="match status" value="2"/>
</dbReference>
<sequence>MQIDFAVIGGSFAGLSAALQLARARRRVLVVDAGRRRNRFVDEAGLTSHGFLTQDGRAPAAIAADAKAQLLRYPTVQWLDGTADDARVAADGRLAFRVGSVEVSAGRLILATGVRDELPPVPGLAERWGRSVFHCPYCHGYELGGGDIGVIAATPMAQHHAVMLPDWGRVTLFLNGVYTPSDEERAELARRGARVEATPVARITGEADVELADGRVLRMAGLFTQPRTSLASPVAAQLGCAMVDGPMGPFIQVGPTQETSVPHVFACGDAARAAGSVALAVGDGVMAGFGAHRSTMF</sequence>
<keyword evidence="1" id="KW-0285">Flavoprotein</keyword>
<feature type="domain" description="FAD/NAD(P)-binding" evidence="3">
    <location>
        <begin position="4"/>
        <end position="283"/>
    </location>
</feature>
<keyword evidence="5" id="KW-1185">Reference proteome</keyword>
<dbReference type="EMBL" id="JBIGHX010000001">
    <property type="protein sequence ID" value="MFG6460176.1"/>
    <property type="molecule type" value="Genomic_DNA"/>
</dbReference>
<name>A0ABW7GDZ6_9BURK</name>
<dbReference type="Pfam" id="PF07992">
    <property type="entry name" value="Pyr_redox_2"/>
    <property type="match status" value="1"/>
</dbReference>
<dbReference type="InterPro" id="IPR050097">
    <property type="entry name" value="Ferredoxin-NADP_redctase_2"/>
</dbReference>
<dbReference type="PRINTS" id="PR00368">
    <property type="entry name" value="FADPNR"/>
</dbReference>
<dbReference type="SUPFAM" id="SSF51905">
    <property type="entry name" value="FAD/NAD(P)-binding domain"/>
    <property type="match status" value="1"/>
</dbReference>
<dbReference type="PRINTS" id="PR00469">
    <property type="entry name" value="PNDRDTASEII"/>
</dbReference>
<dbReference type="Proteomes" id="UP001606302">
    <property type="component" value="Unassembled WGS sequence"/>
</dbReference>
<comment type="caution">
    <text evidence="4">The sequence shown here is derived from an EMBL/GenBank/DDBJ whole genome shotgun (WGS) entry which is preliminary data.</text>
</comment>
<evidence type="ECO:0000256" key="2">
    <source>
        <dbReference type="ARBA" id="ARBA00023002"/>
    </source>
</evidence>
<evidence type="ECO:0000259" key="3">
    <source>
        <dbReference type="Pfam" id="PF07992"/>
    </source>
</evidence>
<proteinExistence type="predicted"/>
<organism evidence="4 5">
    <name type="scientific">Pelomonas lactea</name>
    <dbReference type="NCBI Taxonomy" id="3299030"/>
    <lineage>
        <taxon>Bacteria</taxon>
        <taxon>Pseudomonadati</taxon>
        <taxon>Pseudomonadota</taxon>
        <taxon>Betaproteobacteria</taxon>
        <taxon>Burkholderiales</taxon>
        <taxon>Sphaerotilaceae</taxon>
        <taxon>Roseateles</taxon>
    </lineage>
</organism>